<accession>A0A0A2ABT1</accession>
<name>A0A0A2ABT1_PROMR</name>
<dbReference type="OrthoDB" id="9796933at2"/>
<dbReference type="InterPro" id="IPR003769">
    <property type="entry name" value="ClpS_core"/>
</dbReference>
<dbReference type="PANTHER" id="PTHR33473">
    <property type="entry name" value="ATP-DEPENDENT CLP PROTEASE ADAPTER PROTEIN CLPS1, CHLOROPLASTIC"/>
    <property type="match status" value="1"/>
</dbReference>
<keyword evidence="2" id="KW-0645">Protease</keyword>
<dbReference type="SUPFAM" id="SSF54736">
    <property type="entry name" value="ClpS-like"/>
    <property type="match status" value="1"/>
</dbReference>
<dbReference type="GO" id="GO:0008233">
    <property type="term" value="F:peptidase activity"/>
    <property type="evidence" value="ECO:0007669"/>
    <property type="project" value="UniProtKB-KW"/>
</dbReference>
<evidence type="ECO:0000313" key="2">
    <source>
        <dbReference type="EMBL" id="KGF97964.1"/>
    </source>
</evidence>
<proteinExistence type="predicted"/>
<sequence length="98" mass="11040">MELSTTSPTTVLEPKTVKQKYPEARVIVLDDNFNTFQHVANSLLAIIPGMSENRSWALAIEVDQSGSTEVWRGNFEQAEFYHEQLVSKGLTMAPIERT</sequence>
<dbReference type="EMBL" id="JNAM01000008">
    <property type="protein sequence ID" value="KGF97964.1"/>
    <property type="molecule type" value="Genomic_DNA"/>
</dbReference>
<protein>
    <submittedName>
        <fullName evidence="2">ATP-dependent Clp protease adaptor protein ClpS Cyano2</fullName>
    </submittedName>
</protein>
<dbReference type="RefSeq" id="WP_032526621.1">
    <property type="nucleotide sequence ID" value="NZ_CP138951.1"/>
</dbReference>
<dbReference type="InterPro" id="IPR022935">
    <property type="entry name" value="ClpS"/>
</dbReference>
<dbReference type="AlphaFoldDB" id="A0A0A2ABT1"/>
<dbReference type="STRING" id="74545.EU96_0951"/>
<reference evidence="3" key="1">
    <citation type="journal article" date="2014" name="Sci. Data">
        <title>Genomes of diverse isolates of the marine cyanobacterium Prochlorococcus.</title>
        <authorList>
            <person name="Biller S."/>
            <person name="Berube P."/>
            <person name="Thompson J."/>
            <person name="Kelly L."/>
            <person name="Roggensack S."/>
            <person name="Awad L."/>
            <person name="Roache-Johnson K."/>
            <person name="Ding H."/>
            <person name="Giovannoni S.J."/>
            <person name="Moore L.R."/>
            <person name="Chisholm S.W."/>
        </authorList>
    </citation>
    <scope>NUCLEOTIDE SEQUENCE [LARGE SCALE GENOMIC DNA]</scope>
    <source>
        <strain evidence="3">MIT 9302</strain>
    </source>
</reference>
<feature type="domain" description="Adaptor protein ClpS core" evidence="1">
    <location>
        <begin position="20"/>
        <end position="88"/>
    </location>
</feature>
<dbReference type="GO" id="GO:0030163">
    <property type="term" value="P:protein catabolic process"/>
    <property type="evidence" value="ECO:0007669"/>
    <property type="project" value="InterPro"/>
</dbReference>
<evidence type="ECO:0000313" key="3">
    <source>
        <dbReference type="Proteomes" id="UP000030445"/>
    </source>
</evidence>
<dbReference type="PANTHER" id="PTHR33473:SF3">
    <property type="entry name" value="ATP-DEPENDENT CLP PROTEASE ADAPTER PROTEIN CLPS"/>
    <property type="match status" value="1"/>
</dbReference>
<dbReference type="Gene3D" id="3.30.1390.10">
    <property type="match status" value="1"/>
</dbReference>
<organism evidence="2 3">
    <name type="scientific">Prochlorococcus marinus str. MIT 9302</name>
    <dbReference type="NCBI Taxonomy" id="74545"/>
    <lineage>
        <taxon>Bacteria</taxon>
        <taxon>Bacillati</taxon>
        <taxon>Cyanobacteriota</taxon>
        <taxon>Cyanophyceae</taxon>
        <taxon>Synechococcales</taxon>
        <taxon>Prochlorococcaceae</taxon>
        <taxon>Prochlorococcus</taxon>
    </lineage>
</organism>
<evidence type="ECO:0000259" key="1">
    <source>
        <dbReference type="Pfam" id="PF02617"/>
    </source>
</evidence>
<dbReference type="InterPro" id="IPR014719">
    <property type="entry name" value="Ribosomal_bL12_C/ClpS-like"/>
</dbReference>
<dbReference type="eggNOG" id="COG2127">
    <property type="taxonomic scope" value="Bacteria"/>
</dbReference>
<comment type="caution">
    <text evidence="2">The sequence shown here is derived from an EMBL/GenBank/DDBJ whole genome shotgun (WGS) entry which is preliminary data.</text>
</comment>
<gene>
    <name evidence="2" type="ORF">EU96_0951</name>
</gene>
<dbReference type="NCBIfam" id="NF009562">
    <property type="entry name" value="PRK13019.1-2"/>
    <property type="match status" value="1"/>
</dbReference>
<dbReference type="GO" id="GO:0006508">
    <property type="term" value="P:proteolysis"/>
    <property type="evidence" value="ECO:0007669"/>
    <property type="project" value="UniProtKB-KW"/>
</dbReference>
<dbReference type="Pfam" id="PF02617">
    <property type="entry name" value="ClpS"/>
    <property type="match status" value="1"/>
</dbReference>
<keyword evidence="2" id="KW-0378">Hydrolase</keyword>
<dbReference type="Proteomes" id="UP000030445">
    <property type="component" value="Unassembled WGS sequence"/>
</dbReference>